<dbReference type="OrthoDB" id="2013972at2759"/>
<dbReference type="VEuPathDB" id="FungiDB:CHGG_06663"/>
<feature type="region of interest" description="Disordered" evidence="1">
    <location>
        <begin position="1"/>
        <end position="56"/>
    </location>
</feature>
<dbReference type="EMBL" id="CH408031">
    <property type="protein sequence ID" value="EAQ90044.1"/>
    <property type="molecule type" value="Genomic_DNA"/>
</dbReference>
<evidence type="ECO:0008006" key="4">
    <source>
        <dbReference type="Google" id="ProtNLM"/>
    </source>
</evidence>
<dbReference type="InterPro" id="IPR015943">
    <property type="entry name" value="WD40/YVTN_repeat-like_dom_sf"/>
</dbReference>
<protein>
    <recommendedName>
        <fullName evidence="4">Anaphase-promoting complex subunit 4 WD40 domain-containing protein</fullName>
    </recommendedName>
</protein>
<dbReference type="Gene3D" id="2.130.10.10">
    <property type="entry name" value="YVTN repeat-like/Quinoprotein amine dehydrogenase"/>
    <property type="match status" value="2"/>
</dbReference>
<dbReference type="InParanoid" id="Q2H3V2"/>
<dbReference type="InterPro" id="IPR001680">
    <property type="entry name" value="WD40_rpt"/>
</dbReference>
<name>Q2H3V2_CHAGB</name>
<dbReference type="SUPFAM" id="SSF50978">
    <property type="entry name" value="WD40 repeat-like"/>
    <property type="match status" value="1"/>
</dbReference>
<reference evidence="3" key="1">
    <citation type="journal article" date="2015" name="Genome Announc.">
        <title>Draft genome sequence of the cellulolytic fungus Chaetomium globosum.</title>
        <authorList>
            <person name="Cuomo C.A."/>
            <person name="Untereiner W.A."/>
            <person name="Ma L.-J."/>
            <person name="Grabherr M."/>
            <person name="Birren B.W."/>
        </authorList>
    </citation>
    <scope>NUCLEOTIDE SEQUENCE [LARGE SCALE GENOMIC DNA]</scope>
    <source>
        <strain evidence="3">ATCC 6205 / CBS 148.51 / DSM 1962 / NBRC 6347 / NRRL 1970</strain>
    </source>
</reference>
<keyword evidence="3" id="KW-1185">Reference proteome</keyword>
<dbReference type="SMART" id="SM00320">
    <property type="entry name" value="WD40"/>
    <property type="match status" value="2"/>
</dbReference>
<evidence type="ECO:0000313" key="2">
    <source>
        <dbReference type="EMBL" id="EAQ90044.1"/>
    </source>
</evidence>
<feature type="compositionally biased region" description="Low complexity" evidence="1">
    <location>
        <begin position="15"/>
        <end position="38"/>
    </location>
</feature>
<dbReference type="GeneID" id="4391473"/>
<gene>
    <name evidence="2" type="ORF">CHGG_06663</name>
</gene>
<dbReference type="eggNOG" id="KOG0295">
    <property type="taxonomic scope" value="Eukaryota"/>
</dbReference>
<dbReference type="Proteomes" id="UP000001056">
    <property type="component" value="Unassembled WGS sequence"/>
</dbReference>
<sequence>MTDLPPRFATDLEASLDVPPSLASSSLAPSSDQQSTSSRSRRWDDPPEEEPLGPPENLTTMVFIKSVEVRSHIEAEIMQLTFTASDSHLAALVPKSINTRCVTPEGPFGLSAWHAGTGQRLASASTMLSSHGLRVHGGFALKPGVADFIVACPSLIPAANASSSYTESYGALLPRLEVYDLGRKERLLKQDVAICAPVAWSPDGEVLVGVSSRDPSRMVVLRMPKTKEGYVRPGPTIMCHSDEVTKLAFLPLWESGGRALVSAGKDGYLRVTDVETRRTLQRVEIGARAPASIMQVSEDGKLVVTVWGRDVVLWFLETGRVHNYNLNAVRVNEGWPLSVSPDCRYLACRNEEGFDVMDVQTGKFRGEFAWTGDTITAAAFNSEGTRLAIGDHAGMLQLFEIITS</sequence>
<dbReference type="HOGENOM" id="CLU_056962_0_0_1"/>
<dbReference type="OMA" id="KSINTRC"/>
<organism evidence="2 3">
    <name type="scientific">Chaetomium globosum (strain ATCC 6205 / CBS 148.51 / DSM 1962 / NBRC 6347 / NRRL 1970)</name>
    <name type="common">Soil fungus</name>
    <dbReference type="NCBI Taxonomy" id="306901"/>
    <lineage>
        <taxon>Eukaryota</taxon>
        <taxon>Fungi</taxon>
        <taxon>Dikarya</taxon>
        <taxon>Ascomycota</taxon>
        <taxon>Pezizomycotina</taxon>
        <taxon>Sordariomycetes</taxon>
        <taxon>Sordariomycetidae</taxon>
        <taxon>Sordariales</taxon>
        <taxon>Chaetomiaceae</taxon>
        <taxon>Chaetomium</taxon>
    </lineage>
</organism>
<dbReference type="PANTHER" id="PTHR19879">
    <property type="entry name" value="TRANSCRIPTION INITIATION FACTOR TFIID"/>
    <property type="match status" value="1"/>
</dbReference>
<dbReference type="InterPro" id="IPR036322">
    <property type="entry name" value="WD40_repeat_dom_sf"/>
</dbReference>
<evidence type="ECO:0000313" key="3">
    <source>
        <dbReference type="Proteomes" id="UP000001056"/>
    </source>
</evidence>
<accession>Q2H3V2</accession>
<proteinExistence type="predicted"/>
<dbReference type="Pfam" id="PF00400">
    <property type="entry name" value="WD40"/>
    <property type="match status" value="1"/>
</dbReference>
<evidence type="ECO:0000256" key="1">
    <source>
        <dbReference type="SAM" id="MobiDB-lite"/>
    </source>
</evidence>
<dbReference type="RefSeq" id="XP_001222758.1">
    <property type="nucleotide sequence ID" value="XM_001222757.1"/>
</dbReference>
<dbReference type="AlphaFoldDB" id="Q2H3V2"/>
<dbReference type="PANTHER" id="PTHR19879:SF9">
    <property type="entry name" value="TRANSCRIPTION INITIATION FACTOR TFIID SUBUNIT 5"/>
    <property type="match status" value="1"/>
</dbReference>